<keyword evidence="2" id="KW-1133">Transmembrane helix</keyword>
<feature type="signal peptide" evidence="3">
    <location>
        <begin position="1"/>
        <end position="34"/>
    </location>
</feature>
<keyword evidence="3" id="KW-0732">Signal</keyword>
<organism evidence="4 5">
    <name type="scientific">Lasiosphaeria ovina</name>
    <dbReference type="NCBI Taxonomy" id="92902"/>
    <lineage>
        <taxon>Eukaryota</taxon>
        <taxon>Fungi</taxon>
        <taxon>Dikarya</taxon>
        <taxon>Ascomycota</taxon>
        <taxon>Pezizomycotina</taxon>
        <taxon>Sordariomycetes</taxon>
        <taxon>Sordariomycetidae</taxon>
        <taxon>Sordariales</taxon>
        <taxon>Lasiosphaeriaceae</taxon>
        <taxon>Lasiosphaeria</taxon>
    </lineage>
</organism>
<accession>A0AAE0JT89</accession>
<evidence type="ECO:0000313" key="4">
    <source>
        <dbReference type="EMBL" id="KAK3361471.1"/>
    </source>
</evidence>
<feature type="compositionally biased region" description="Low complexity" evidence="1">
    <location>
        <begin position="864"/>
        <end position="881"/>
    </location>
</feature>
<reference evidence="4" key="1">
    <citation type="journal article" date="2023" name="Mol. Phylogenet. Evol.">
        <title>Genome-scale phylogeny and comparative genomics of the fungal order Sordariales.</title>
        <authorList>
            <person name="Hensen N."/>
            <person name="Bonometti L."/>
            <person name="Westerberg I."/>
            <person name="Brannstrom I.O."/>
            <person name="Guillou S."/>
            <person name="Cros-Aarteil S."/>
            <person name="Calhoun S."/>
            <person name="Haridas S."/>
            <person name="Kuo A."/>
            <person name="Mondo S."/>
            <person name="Pangilinan J."/>
            <person name="Riley R."/>
            <person name="LaButti K."/>
            <person name="Andreopoulos B."/>
            <person name="Lipzen A."/>
            <person name="Chen C."/>
            <person name="Yan M."/>
            <person name="Daum C."/>
            <person name="Ng V."/>
            <person name="Clum A."/>
            <person name="Steindorff A."/>
            <person name="Ohm R.A."/>
            <person name="Martin F."/>
            <person name="Silar P."/>
            <person name="Natvig D.O."/>
            <person name="Lalanne C."/>
            <person name="Gautier V."/>
            <person name="Ament-Velasquez S.L."/>
            <person name="Kruys A."/>
            <person name="Hutchinson M.I."/>
            <person name="Powell A.J."/>
            <person name="Barry K."/>
            <person name="Miller A.N."/>
            <person name="Grigoriev I.V."/>
            <person name="Debuchy R."/>
            <person name="Gladieux P."/>
            <person name="Hiltunen Thoren M."/>
            <person name="Johannesson H."/>
        </authorList>
    </citation>
    <scope>NUCLEOTIDE SEQUENCE</scope>
    <source>
        <strain evidence="4">CBS 958.72</strain>
    </source>
</reference>
<feature type="transmembrane region" description="Helical" evidence="2">
    <location>
        <begin position="607"/>
        <end position="628"/>
    </location>
</feature>
<feature type="chain" id="PRO_5042259596" evidence="3">
    <location>
        <begin position="35"/>
        <end position="1105"/>
    </location>
</feature>
<name>A0AAE0JT89_9PEZI</name>
<sequence>MKMASHYHRAPVPFRLFLITTLIWLASLVTLTQSLHIPTTVKTTDLQPRQSNETAAPSPPWVDPALLQTPPTCVANNSIPCMWTPSRLDDCSATKCITAFEGVCMERAKRVDLSCLCTTLESDNCGTCTSPIERAGYDHWLNLTCGVLPAWKGLPQNWTAGFTSLELVQIDRGQSRTGTWAVSKCNASAEVDFTDGWDTPQYNMPSCMRDGCPALEQGWRQAMYDGRDAAWANYSVGQPGSTFNDSCGVFLGRSDVCGSVYQKAQKDCSQMCPSRFEKTQSLLWLNDTCHGAPSFKGLPANAPADISAGVSDSTYDHLPGDLVFPECANQGACGESLAAWKAAASDVFCVLNATGQYCSGNRTLVSYAQFCANISYPATCAGFCTGSYGRHDWLWFINSTCGAVPGWAGLAAGWADLLEVQLADVKPWGDIAISHGLGGPAETCPTAEANIAVFAAANIAMLLFTPILGRRKVVEWLTFGWLGEPHRRSWMYMGPAMALLQLLANTANALIIRAVPGYGGADTKTLVMLWTTRPRMAWLAILLVPYQREDAMYFSCAATSLSVEVILQLISSYTFGTVANHARWQGFYNTDSSDRLGRVAFGRAVQMMYGGALLWLLVIVLCLCMLYLSVARVESALESLLGFTSLNIMREKRRLWQAKAARERLRKANPAEKDSEDEKSKTSTDETNSSTALVTPSAEAPAVEEAAPATPAVEEAPAAAVEAAPDIDRYYDPQINGYRPILRTSRDPSHRGQYYPPRPVQYSFPPQHAPYSFPPYSSLTPYASTVPPAAPTLPPRVVETEEEHVSKSYDALVKSLEDMVQWVSTDKVRCDKLFKAEARARGKSLPYLTPAKKSTKKPSPPPATAASPDQTATAETAAVAPAPATWQSRLKALFAIKANSNSPPPASTKIKILSTSDLSKVNSERLELEIALARTANRNLQDACNYTIEAGSRLRSIPRPGPGPPNRFLPRPGGYWAPWERNWWETYRAGKPERDEATERRRQALEDLKAQWAAVQKAWDANATRLGRGRYELTETHRKEQDARIQRAITFAFVGMLGCWIAQWVFWVGFLKLYSDQGYCPPRLGTLAVNWIVFSVFGVFMGSSV</sequence>
<keyword evidence="2" id="KW-0812">Transmembrane</keyword>
<feature type="transmembrane region" description="Helical" evidence="2">
    <location>
        <begin position="1082"/>
        <end position="1102"/>
    </location>
</feature>
<proteinExistence type="predicted"/>
<dbReference type="AlphaFoldDB" id="A0AAE0JT89"/>
<dbReference type="Proteomes" id="UP001287356">
    <property type="component" value="Unassembled WGS sequence"/>
</dbReference>
<feature type="compositionally biased region" description="Low complexity" evidence="1">
    <location>
        <begin position="694"/>
        <end position="719"/>
    </location>
</feature>
<dbReference type="EMBL" id="JAULSN010000011">
    <property type="protein sequence ID" value="KAK3361471.1"/>
    <property type="molecule type" value="Genomic_DNA"/>
</dbReference>
<feature type="region of interest" description="Disordered" evidence="1">
    <location>
        <begin position="666"/>
        <end position="719"/>
    </location>
</feature>
<evidence type="ECO:0000256" key="3">
    <source>
        <dbReference type="SAM" id="SignalP"/>
    </source>
</evidence>
<evidence type="ECO:0000313" key="5">
    <source>
        <dbReference type="Proteomes" id="UP001287356"/>
    </source>
</evidence>
<keyword evidence="2" id="KW-0472">Membrane</keyword>
<evidence type="ECO:0000256" key="1">
    <source>
        <dbReference type="SAM" id="MobiDB-lite"/>
    </source>
</evidence>
<feature type="transmembrane region" description="Helical" evidence="2">
    <location>
        <begin position="1048"/>
        <end position="1070"/>
    </location>
</feature>
<evidence type="ECO:0000256" key="2">
    <source>
        <dbReference type="SAM" id="Phobius"/>
    </source>
</evidence>
<feature type="region of interest" description="Disordered" evidence="1">
    <location>
        <begin position="845"/>
        <end position="881"/>
    </location>
</feature>
<reference evidence="4" key="2">
    <citation type="submission" date="2023-06" db="EMBL/GenBank/DDBJ databases">
        <authorList>
            <consortium name="Lawrence Berkeley National Laboratory"/>
            <person name="Haridas S."/>
            <person name="Hensen N."/>
            <person name="Bonometti L."/>
            <person name="Westerberg I."/>
            <person name="Brannstrom I.O."/>
            <person name="Guillou S."/>
            <person name="Cros-Aarteil S."/>
            <person name="Calhoun S."/>
            <person name="Kuo A."/>
            <person name="Mondo S."/>
            <person name="Pangilinan J."/>
            <person name="Riley R."/>
            <person name="Labutti K."/>
            <person name="Andreopoulos B."/>
            <person name="Lipzen A."/>
            <person name="Chen C."/>
            <person name="Yanf M."/>
            <person name="Daum C."/>
            <person name="Ng V."/>
            <person name="Clum A."/>
            <person name="Steindorff A."/>
            <person name="Ohm R."/>
            <person name="Martin F."/>
            <person name="Silar P."/>
            <person name="Natvig D."/>
            <person name="Lalanne C."/>
            <person name="Gautier V."/>
            <person name="Ament-Velasquez S.L."/>
            <person name="Kruys A."/>
            <person name="Hutchinson M.I."/>
            <person name="Powell A.J."/>
            <person name="Barry K."/>
            <person name="Miller A.N."/>
            <person name="Grigoriev I.V."/>
            <person name="Debuchy R."/>
            <person name="Gladieux P."/>
            <person name="Thoren M.H."/>
            <person name="Johannesson H."/>
        </authorList>
    </citation>
    <scope>NUCLEOTIDE SEQUENCE</scope>
    <source>
        <strain evidence="4">CBS 958.72</strain>
    </source>
</reference>
<feature type="compositionally biased region" description="Basic and acidic residues" evidence="1">
    <location>
        <begin position="669"/>
        <end position="684"/>
    </location>
</feature>
<comment type="caution">
    <text evidence="4">The sequence shown here is derived from an EMBL/GenBank/DDBJ whole genome shotgun (WGS) entry which is preliminary data.</text>
</comment>
<keyword evidence="5" id="KW-1185">Reference proteome</keyword>
<protein>
    <submittedName>
        <fullName evidence="4">Uncharacterized protein</fullName>
    </submittedName>
</protein>
<gene>
    <name evidence="4" type="ORF">B0T24DRAFT_724670</name>
</gene>